<dbReference type="eggNOG" id="ENOG502SI8N">
    <property type="taxonomic scope" value="Eukaryota"/>
</dbReference>
<organism evidence="2 3">
    <name type="scientific">Stereum hirsutum (strain FP-91666)</name>
    <name type="common">White-rot fungus</name>
    <dbReference type="NCBI Taxonomy" id="721885"/>
    <lineage>
        <taxon>Eukaryota</taxon>
        <taxon>Fungi</taxon>
        <taxon>Dikarya</taxon>
        <taxon>Basidiomycota</taxon>
        <taxon>Agaricomycotina</taxon>
        <taxon>Agaricomycetes</taxon>
        <taxon>Russulales</taxon>
        <taxon>Stereaceae</taxon>
        <taxon>Stereum</taxon>
    </lineage>
</organism>
<dbReference type="GeneID" id="18795965"/>
<feature type="transmembrane region" description="Helical" evidence="1">
    <location>
        <begin position="328"/>
        <end position="350"/>
    </location>
</feature>
<dbReference type="OMA" id="LWRCASI"/>
<evidence type="ECO:0000256" key="1">
    <source>
        <dbReference type="SAM" id="Phobius"/>
    </source>
</evidence>
<dbReference type="PANTHER" id="PTHR35043:SF7">
    <property type="entry name" value="TRANSCRIPTION FACTOR DOMAIN-CONTAINING PROTEIN"/>
    <property type="match status" value="1"/>
</dbReference>
<feature type="transmembrane region" description="Helical" evidence="1">
    <location>
        <begin position="222"/>
        <end position="240"/>
    </location>
</feature>
<dbReference type="RefSeq" id="XP_007311677.1">
    <property type="nucleotide sequence ID" value="XM_007311615.1"/>
</dbReference>
<sequence length="383" mass="42213">MSLNPSNDTTHIGWQSEPSLRGTYTIISSCVSTLLICVLSAVHLNIPAKGHAGWDQTLRKAKWVCAGVFTPEVLALAAFIQFDAAKTMTTKAQHLMKDVHSQPVSTALEEPADIEVALLSSPTEIISRRHQWTALHSFFASSGGFCVDVSSSSEPQFRALTLNGILFLMKNEPASIPDLSREDILERSKTSSLAKSIALVQILWFCAQCVARLAARLPISLLELNTFVHGLFALGTYVLWWNKPLDVTLSITLTITNTEITRTQLCEGHRTSVRMPMPFIFSEEYIDENGDDVPWGTLGFWTAFLTVLYGALHAAAWTSNFPSSWEAICWRASASIIIGTGLAIFLLIALSSMCAYVDDVLEFFGLYYESRSEATAVEEYLSA</sequence>
<evidence type="ECO:0000313" key="2">
    <source>
        <dbReference type="EMBL" id="EIM79224.1"/>
    </source>
</evidence>
<gene>
    <name evidence="2" type="ORF">STEHIDRAFT_116695</name>
</gene>
<dbReference type="PANTHER" id="PTHR35043">
    <property type="entry name" value="TRANSCRIPTION FACTOR DOMAIN-CONTAINING PROTEIN"/>
    <property type="match status" value="1"/>
</dbReference>
<keyword evidence="3" id="KW-1185">Reference proteome</keyword>
<keyword evidence="1" id="KW-1133">Transmembrane helix</keyword>
<keyword evidence="1" id="KW-0472">Membrane</keyword>
<keyword evidence="1" id="KW-0812">Transmembrane</keyword>
<protein>
    <submittedName>
        <fullName evidence="2">Uncharacterized protein</fullName>
    </submittedName>
</protein>
<accession>R7RVR2</accession>
<name>R7RVR2_STEHR</name>
<dbReference type="OrthoDB" id="3029001at2759"/>
<dbReference type="Proteomes" id="UP000053927">
    <property type="component" value="Unassembled WGS sequence"/>
</dbReference>
<dbReference type="KEGG" id="shs:STEHIDRAFT_116695"/>
<evidence type="ECO:0000313" key="3">
    <source>
        <dbReference type="Proteomes" id="UP000053927"/>
    </source>
</evidence>
<feature type="transmembrane region" description="Helical" evidence="1">
    <location>
        <begin position="24"/>
        <end position="42"/>
    </location>
</feature>
<dbReference type="AlphaFoldDB" id="R7RVR2"/>
<feature type="transmembrane region" description="Helical" evidence="1">
    <location>
        <begin position="298"/>
        <end position="316"/>
    </location>
</feature>
<reference evidence="3" key="1">
    <citation type="journal article" date="2012" name="Science">
        <title>The Paleozoic origin of enzymatic lignin decomposition reconstructed from 31 fungal genomes.</title>
        <authorList>
            <person name="Floudas D."/>
            <person name="Binder M."/>
            <person name="Riley R."/>
            <person name="Barry K."/>
            <person name="Blanchette R.A."/>
            <person name="Henrissat B."/>
            <person name="Martinez A.T."/>
            <person name="Otillar R."/>
            <person name="Spatafora J.W."/>
            <person name="Yadav J.S."/>
            <person name="Aerts A."/>
            <person name="Benoit I."/>
            <person name="Boyd A."/>
            <person name="Carlson A."/>
            <person name="Copeland A."/>
            <person name="Coutinho P.M."/>
            <person name="de Vries R.P."/>
            <person name="Ferreira P."/>
            <person name="Findley K."/>
            <person name="Foster B."/>
            <person name="Gaskell J."/>
            <person name="Glotzer D."/>
            <person name="Gorecki P."/>
            <person name="Heitman J."/>
            <person name="Hesse C."/>
            <person name="Hori C."/>
            <person name="Igarashi K."/>
            <person name="Jurgens J.A."/>
            <person name="Kallen N."/>
            <person name="Kersten P."/>
            <person name="Kohler A."/>
            <person name="Kuees U."/>
            <person name="Kumar T.K.A."/>
            <person name="Kuo A."/>
            <person name="LaButti K."/>
            <person name="Larrondo L.F."/>
            <person name="Lindquist E."/>
            <person name="Ling A."/>
            <person name="Lombard V."/>
            <person name="Lucas S."/>
            <person name="Lundell T."/>
            <person name="Martin R."/>
            <person name="McLaughlin D.J."/>
            <person name="Morgenstern I."/>
            <person name="Morin E."/>
            <person name="Murat C."/>
            <person name="Nagy L.G."/>
            <person name="Nolan M."/>
            <person name="Ohm R.A."/>
            <person name="Patyshakuliyeva A."/>
            <person name="Rokas A."/>
            <person name="Ruiz-Duenas F.J."/>
            <person name="Sabat G."/>
            <person name="Salamov A."/>
            <person name="Samejima M."/>
            <person name="Schmutz J."/>
            <person name="Slot J.C."/>
            <person name="St John F."/>
            <person name="Stenlid J."/>
            <person name="Sun H."/>
            <person name="Sun S."/>
            <person name="Syed K."/>
            <person name="Tsang A."/>
            <person name="Wiebenga A."/>
            <person name="Young D."/>
            <person name="Pisabarro A."/>
            <person name="Eastwood D.C."/>
            <person name="Martin F."/>
            <person name="Cullen D."/>
            <person name="Grigoriev I.V."/>
            <person name="Hibbett D.S."/>
        </authorList>
    </citation>
    <scope>NUCLEOTIDE SEQUENCE [LARGE SCALE GENOMIC DNA]</scope>
    <source>
        <strain evidence="3">FP-91666</strain>
    </source>
</reference>
<dbReference type="EMBL" id="JH687407">
    <property type="protein sequence ID" value="EIM79224.1"/>
    <property type="molecule type" value="Genomic_DNA"/>
</dbReference>
<proteinExistence type="predicted"/>